<accession>A7ES20</accession>
<proteinExistence type="predicted"/>
<organism evidence="1 2">
    <name type="scientific">Sclerotinia sclerotiorum (strain ATCC 18683 / 1980 / Ss-1)</name>
    <name type="common">White mold</name>
    <name type="synonym">Whetzelinia sclerotiorum</name>
    <dbReference type="NCBI Taxonomy" id="665079"/>
    <lineage>
        <taxon>Eukaryota</taxon>
        <taxon>Fungi</taxon>
        <taxon>Dikarya</taxon>
        <taxon>Ascomycota</taxon>
        <taxon>Pezizomycotina</taxon>
        <taxon>Leotiomycetes</taxon>
        <taxon>Helotiales</taxon>
        <taxon>Sclerotiniaceae</taxon>
        <taxon>Sclerotinia</taxon>
    </lineage>
</organism>
<evidence type="ECO:0000313" key="1">
    <source>
        <dbReference type="EMBL" id="EDN92262.1"/>
    </source>
</evidence>
<dbReference type="RefSeq" id="XP_001590385.1">
    <property type="nucleotide sequence ID" value="XM_001590335.1"/>
</dbReference>
<evidence type="ECO:0000313" key="2">
    <source>
        <dbReference type="Proteomes" id="UP000001312"/>
    </source>
</evidence>
<protein>
    <submittedName>
        <fullName evidence="1">Uncharacterized protein</fullName>
    </submittedName>
</protein>
<dbReference type="AlphaFoldDB" id="A7ES20"/>
<keyword evidence="2" id="KW-1185">Reference proteome</keyword>
<dbReference type="Proteomes" id="UP000001312">
    <property type="component" value="Unassembled WGS sequence"/>
</dbReference>
<dbReference type="KEGG" id="ssl:SS1G_08125"/>
<gene>
    <name evidence="1" type="ORF">SS1G_08125</name>
</gene>
<name>A7ES20_SCLS1</name>
<dbReference type="GeneID" id="5486558"/>
<sequence>MAFDPPPRFQRNKPTILSEADAVEFYNRQQSAPLKVQLFSVNSTVENSAPEK</sequence>
<dbReference type="HOGENOM" id="CLU_3088692_0_0_1"/>
<dbReference type="InParanoid" id="A7ES20"/>
<dbReference type="EMBL" id="CH476631">
    <property type="protein sequence ID" value="EDN92262.1"/>
    <property type="molecule type" value="Genomic_DNA"/>
</dbReference>
<reference evidence="2" key="1">
    <citation type="journal article" date="2011" name="PLoS Genet.">
        <title>Genomic analysis of the necrotrophic fungal pathogens Sclerotinia sclerotiorum and Botrytis cinerea.</title>
        <authorList>
            <person name="Amselem J."/>
            <person name="Cuomo C.A."/>
            <person name="van Kan J.A."/>
            <person name="Viaud M."/>
            <person name="Benito E.P."/>
            <person name="Couloux A."/>
            <person name="Coutinho P.M."/>
            <person name="de Vries R.P."/>
            <person name="Dyer P.S."/>
            <person name="Fillinger S."/>
            <person name="Fournier E."/>
            <person name="Gout L."/>
            <person name="Hahn M."/>
            <person name="Kohn L."/>
            <person name="Lapalu N."/>
            <person name="Plummer K.M."/>
            <person name="Pradier J.M."/>
            <person name="Quevillon E."/>
            <person name="Sharon A."/>
            <person name="Simon A."/>
            <person name="ten Have A."/>
            <person name="Tudzynski B."/>
            <person name="Tudzynski P."/>
            <person name="Wincker P."/>
            <person name="Andrew M."/>
            <person name="Anthouard V."/>
            <person name="Beever R.E."/>
            <person name="Beffa R."/>
            <person name="Benoit I."/>
            <person name="Bouzid O."/>
            <person name="Brault B."/>
            <person name="Chen Z."/>
            <person name="Choquer M."/>
            <person name="Collemare J."/>
            <person name="Cotton P."/>
            <person name="Danchin E.G."/>
            <person name="Da Silva C."/>
            <person name="Gautier A."/>
            <person name="Giraud C."/>
            <person name="Giraud T."/>
            <person name="Gonzalez C."/>
            <person name="Grossetete S."/>
            <person name="Guldener U."/>
            <person name="Henrissat B."/>
            <person name="Howlett B.J."/>
            <person name="Kodira C."/>
            <person name="Kretschmer M."/>
            <person name="Lappartient A."/>
            <person name="Leroch M."/>
            <person name="Levis C."/>
            <person name="Mauceli E."/>
            <person name="Neuveglise C."/>
            <person name="Oeser B."/>
            <person name="Pearson M."/>
            <person name="Poulain J."/>
            <person name="Poussereau N."/>
            <person name="Quesneville H."/>
            <person name="Rascle C."/>
            <person name="Schumacher J."/>
            <person name="Segurens B."/>
            <person name="Sexton A."/>
            <person name="Silva E."/>
            <person name="Sirven C."/>
            <person name="Soanes D.M."/>
            <person name="Talbot N.J."/>
            <person name="Templeton M."/>
            <person name="Yandava C."/>
            <person name="Yarden O."/>
            <person name="Zeng Q."/>
            <person name="Rollins J.A."/>
            <person name="Lebrun M.H."/>
            <person name="Dickman M."/>
        </authorList>
    </citation>
    <scope>NUCLEOTIDE SEQUENCE [LARGE SCALE GENOMIC DNA]</scope>
    <source>
        <strain evidence="2">ATCC 18683 / 1980 / Ss-1</strain>
    </source>
</reference>